<accession>A0A0R3MYA2</accession>
<sequence>MEKAERAGVETSHARRFRNFVGRSLVPKSPVLLSIRNYVLLTPPVFALRFHLRRLYWRLTGHKLQQLVKGEGVESGFVAEKVLPYNLGNINIINRGRTERVIAILRSIRGLKLGALKTLVVGPRNEAELLLLASYGFDPAKLTAIDLFSYSPAVRLMDMHELKFPDSSFDAVYSAFVITYSDDIPKAVAETIRVAKDGALIVFVYEHLALGAGNRFGKNNLSNGPDDLLAIFGANAGHVFWKEDFENDGSYTSSVVFRLTKPQAQQ</sequence>
<reference evidence="2 3" key="1">
    <citation type="submission" date="2014-03" db="EMBL/GenBank/DDBJ databases">
        <title>Bradyrhizobium valentinum sp. nov., isolated from effective nodules of Lupinus mariae-josephae, a lupine endemic of basic-lime soils in Eastern Spain.</title>
        <authorList>
            <person name="Duran D."/>
            <person name="Rey L."/>
            <person name="Navarro A."/>
            <person name="Busquets A."/>
            <person name="Imperial J."/>
            <person name="Ruiz-Argueso T."/>
        </authorList>
    </citation>
    <scope>NUCLEOTIDE SEQUENCE [LARGE SCALE GENOMIC DNA]</scope>
    <source>
        <strain evidence="2 3">CCBAU 23086</strain>
    </source>
</reference>
<evidence type="ECO:0000313" key="2">
    <source>
        <dbReference type="EMBL" id="KRR25001.1"/>
    </source>
</evidence>
<protein>
    <recommendedName>
        <fullName evidence="1">Methyltransferase type 11 domain-containing protein</fullName>
    </recommendedName>
</protein>
<proteinExistence type="predicted"/>
<name>A0A0R3MYA2_9BRAD</name>
<comment type="caution">
    <text evidence="2">The sequence shown here is derived from an EMBL/GenBank/DDBJ whole genome shotgun (WGS) entry which is preliminary data.</text>
</comment>
<organism evidence="2 3">
    <name type="scientific">Bradyrhizobium lablabi</name>
    <dbReference type="NCBI Taxonomy" id="722472"/>
    <lineage>
        <taxon>Bacteria</taxon>
        <taxon>Pseudomonadati</taxon>
        <taxon>Pseudomonadota</taxon>
        <taxon>Alphaproteobacteria</taxon>
        <taxon>Hyphomicrobiales</taxon>
        <taxon>Nitrobacteraceae</taxon>
        <taxon>Bradyrhizobium</taxon>
    </lineage>
</organism>
<dbReference type="RefSeq" id="WP_199805518.1">
    <property type="nucleotide sequence ID" value="NZ_LLYB01000059.1"/>
</dbReference>
<dbReference type="EMBL" id="LLYB01000059">
    <property type="protein sequence ID" value="KRR25001.1"/>
    <property type="molecule type" value="Genomic_DNA"/>
</dbReference>
<dbReference type="Pfam" id="PF08241">
    <property type="entry name" value="Methyltransf_11"/>
    <property type="match status" value="1"/>
</dbReference>
<dbReference type="AlphaFoldDB" id="A0A0R3MYA2"/>
<dbReference type="InterPro" id="IPR029063">
    <property type="entry name" value="SAM-dependent_MTases_sf"/>
</dbReference>
<evidence type="ECO:0000259" key="1">
    <source>
        <dbReference type="Pfam" id="PF08241"/>
    </source>
</evidence>
<dbReference type="InterPro" id="IPR013216">
    <property type="entry name" value="Methyltransf_11"/>
</dbReference>
<evidence type="ECO:0000313" key="3">
    <source>
        <dbReference type="Proteomes" id="UP000051660"/>
    </source>
</evidence>
<dbReference type="SUPFAM" id="SSF53335">
    <property type="entry name" value="S-adenosyl-L-methionine-dependent methyltransferases"/>
    <property type="match status" value="1"/>
</dbReference>
<dbReference type="Gene3D" id="3.40.50.150">
    <property type="entry name" value="Vaccinia Virus protein VP39"/>
    <property type="match status" value="1"/>
</dbReference>
<feature type="domain" description="Methyltransferase type 11" evidence="1">
    <location>
        <begin position="153"/>
        <end position="203"/>
    </location>
</feature>
<dbReference type="Proteomes" id="UP000051660">
    <property type="component" value="Unassembled WGS sequence"/>
</dbReference>
<gene>
    <name evidence="2" type="ORF">CQ14_30750</name>
</gene>
<dbReference type="GO" id="GO:0008757">
    <property type="term" value="F:S-adenosylmethionine-dependent methyltransferase activity"/>
    <property type="evidence" value="ECO:0007669"/>
    <property type="project" value="InterPro"/>
</dbReference>